<dbReference type="InterPro" id="IPR004813">
    <property type="entry name" value="OPT"/>
</dbReference>
<dbReference type="NCBIfam" id="TIGR00727">
    <property type="entry name" value="ISP4_OPT"/>
    <property type="match status" value="1"/>
</dbReference>
<feature type="transmembrane region" description="Helical" evidence="10">
    <location>
        <begin position="709"/>
        <end position="731"/>
    </location>
</feature>
<dbReference type="Pfam" id="PF03169">
    <property type="entry name" value="OPT"/>
    <property type="match status" value="1"/>
</dbReference>
<evidence type="ECO:0000256" key="7">
    <source>
        <dbReference type="ARBA" id="ARBA00022989"/>
    </source>
</evidence>
<keyword evidence="6" id="KW-0653">Protein transport</keyword>
<name>A0A1X2HDA4_SYNRA</name>
<feature type="region of interest" description="Disordered" evidence="9">
    <location>
        <begin position="1"/>
        <end position="32"/>
    </location>
</feature>
<dbReference type="EMBL" id="MCGN01000005">
    <property type="protein sequence ID" value="ORY96740.1"/>
    <property type="molecule type" value="Genomic_DNA"/>
</dbReference>
<keyword evidence="3" id="KW-0813">Transport</keyword>
<organism evidence="11 12">
    <name type="scientific">Syncephalastrum racemosum</name>
    <name type="common">Filamentous fungus</name>
    <dbReference type="NCBI Taxonomy" id="13706"/>
    <lineage>
        <taxon>Eukaryota</taxon>
        <taxon>Fungi</taxon>
        <taxon>Fungi incertae sedis</taxon>
        <taxon>Mucoromycota</taxon>
        <taxon>Mucoromycotina</taxon>
        <taxon>Mucoromycetes</taxon>
        <taxon>Mucorales</taxon>
        <taxon>Syncephalastraceae</taxon>
        <taxon>Syncephalastrum</taxon>
    </lineage>
</organism>
<feature type="transmembrane region" description="Helical" evidence="10">
    <location>
        <begin position="146"/>
        <end position="166"/>
    </location>
</feature>
<feature type="transmembrane region" description="Helical" evidence="10">
    <location>
        <begin position="178"/>
        <end position="196"/>
    </location>
</feature>
<evidence type="ECO:0000256" key="9">
    <source>
        <dbReference type="SAM" id="MobiDB-lite"/>
    </source>
</evidence>
<feature type="transmembrane region" description="Helical" evidence="10">
    <location>
        <begin position="631"/>
        <end position="650"/>
    </location>
</feature>
<gene>
    <name evidence="11" type="ORF">BCR43DRAFT_458509</name>
</gene>
<evidence type="ECO:0000256" key="3">
    <source>
        <dbReference type="ARBA" id="ARBA00022448"/>
    </source>
</evidence>
<dbReference type="OrthoDB" id="9986677at2759"/>
<feature type="transmembrane region" description="Helical" evidence="10">
    <location>
        <begin position="202"/>
        <end position="221"/>
    </location>
</feature>
<keyword evidence="7 10" id="KW-1133">Transmembrane helix</keyword>
<dbReference type="GO" id="GO:0015031">
    <property type="term" value="P:protein transport"/>
    <property type="evidence" value="ECO:0007669"/>
    <property type="project" value="UniProtKB-KW"/>
</dbReference>
<evidence type="ECO:0000256" key="1">
    <source>
        <dbReference type="ARBA" id="ARBA00004141"/>
    </source>
</evidence>
<evidence type="ECO:0000256" key="6">
    <source>
        <dbReference type="ARBA" id="ARBA00022927"/>
    </source>
</evidence>
<dbReference type="OMA" id="GRSMTRD"/>
<reference evidence="11 12" key="1">
    <citation type="submission" date="2016-07" db="EMBL/GenBank/DDBJ databases">
        <title>Pervasive Adenine N6-methylation of Active Genes in Fungi.</title>
        <authorList>
            <consortium name="DOE Joint Genome Institute"/>
            <person name="Mondo S.J."/>
            <person name="Dannebaum R.O."/>
            <person name="Kuo R.C."/>
            <person name="Labutti K."/>
            <person name="Haridas S."/>
            <person name="Kuo A."/>
            <person name="Salamov A."/>
            <person name="Ahrendt S.R."/>
            <person name="Lipzen A."/>
            <person name="Sullivan W."/>
            <person name="Andreopoulos W.B."/>
            <person name="Clum A."/>
            <person name="Lindquist E."/>
            <person name="Daum C."/>
            <person name="Ramamoorthy G.K."/>
            <person name="Gryganskyi A."/>
            <person name="Culley D."/>
            <person name="Magnuson J.K."/>
            <person name="James T.Y."/>
            <person name="O'Malley M.A."/>
            <person name="Stajich J.E."/>
            <person name="Spatafora J.W."/>
            <person name="Visel A."/>
            <person name="Grigoriev I.V."/>
        </authorList>
    </citation>
    <scope>NUCLEOTIDE SEQUENCE [LARGE SCALE GENOMIC DNA]</scope>
    <source>
        <strain evidence="11 12">NRRL 2496</strain>
    </source>
</reference>
<feature type="transmembrane region" description="Helical" evidence="10">
    <location>
        <begin position="479"/>
        <end position="499"/>
    </location>
</feature>
<protein>
    <submittedName>
        <fullName evidence="11">OPT family small oligopeptide transporter</fullName>
    </submittedName>
</protein>
<evidence type="ECO:0000256" key="5">
    <source>
        <dbReference type="ARBA" id="ARBA00022856"/>
    </source>
</evidence>
<evidence type="ECO:0000313" key="12">
    <source>
        <dbReference type="Proteomes" id="UP000242180"/>
    </source>
</evidence>
<keyword evidence="5" id="KW-0571">Peptide transport</keyword>
<dbReference type="InParanoid" id="A0A1X2HDA4"/>
<evidence type="ECO:0000256" key="2">
    <source>
        <dbReference type="ARBA" id="ARBA00008807"/>
    </source>
</evidence>
<dbReference type="AlphaFoldDB" id="A0A1X2HDA4"/>
<comment type="caution">
    <text evidence="11">The sequence shown here is derived from an EMBL/GenBank/DDBJ whole genome shotgun (WGS) entry which is preliminary data.</text>
</comment>
<feature type="transmembrane region" description="Helical" evidence="10">
    <location>
        <begin position="391"/>
        <end position="412"/>
    </location>
</feature>
<keyword evidence="8 10" id="KW-0472">Membrane</keyword>
<dbReference type="PANTHER" id="PTHR22601">
    <property type="entry name" value="ISP4 LIKE PROTEIN"/>
    <property type="match status" value="1"/>
</dbReference>
<dbReference type="InterPro" id="IPR004648">
    <property type="entry name" value="Oligpept_transpt"/>
</dbReference>
<dbReference type="Proteomes" id="UP000242180">
    <property type="component" value="Unassembled WGS sequence"/>
</dbReference>
<evidence type="ECO:0000313" key="11">
    <source>
        <dbReference type="EMBL" id="ORY96740.1"/>
    </source>
</evidence>
<dbReference type="GO" id="GO:0035673">
    <property type="term" value="F:oligopeptide transmembrane transporter activity"/>
    <property type="evidence" value="ECO:0007669"/>
    <property type="project" value="InterPro"/>
</dbReference>
<keyword evidence="12" id="KW-1185">Reference proteome</keyword>
<accession>A0A1X2HDA4</accession>
<dbReference type="NCBIfam" id="TIGR00728">
    <property type="entry name" value="OPT_sfam"/>
    <property type="match status" value="1"/>
</dbReference>
<evidence type="ECO:0000256" key="8">
    <source>
        <dbReference type="ARBA" id="ARBA00023136"/>
    </source>
</evidence>
<comment type="subcellular location">
    <subcellularLocation>
        <location evidence="1">Membrane</location>
        <topology evidence="1">Multi-pass membrane protein</topology>
    </subcellularLocation>
</comment>
<evidence type="ECO:0000256" key="4">
    <source>
        <dbReference type="ARBA" id="ARBA00022692"/>
    </source>
</evidence>
<keyword evidence="4 10" id="KW-0812">Transmembrane</keyword>
<sequence>MNAHEQDLADKGDISGPVEKKKDVKEEVSSDPVLNNEKIVDDAEQFNYSLTTEESHDTDVAIVNALATMEDNPSLPSITVRSVLMGALLGCLSASVRQLMTFKPVGLPLSDTFMLMIAYVVGNAWAKYLPQGTWYNPGPFNVKEHTAVYTIVSSANTSAYATNILAAQELYYSDSPNAAGGIFLLLATQIVGYGIAGQLRPFLVYPSKIIWPACLPTVSLLRTLNSTKAEANWRTRFFFLGFAGMFIYEFIPQYMFPLLGGISVFCLANPGSVWFQRIFGGLAVNEGLGMLSLSFDWNYLSSLSPLVLPLWVQLNIFSGVLLMWLLVPLLYHNNVWDAQKYPFLSNSIFLYNETSGTSEVYPQHLVLNPDNSLNQTKLEEIGRPSFPTAAAMGYVFINMAVTASFAHVFLFYGKDIWRTVRSVIFKKNASKEEPAELDVHMRLMAKYKEVPTWWYYTIFVAGIALNIAIAYINHSQLPWWGVLLAIAISTVMSLPLNLIQAVTGSGFGLNVLAEMICGFILPGLPVANMYFKTLGFNTLSQAGNMAQDLKIGHYLKVPPRVVFACQFFGTIIGAIFNYVVNSSVVESQRDVLLNPVGSNIWNGAGVQTINSAAITWGAIGPMAMFGPGTRYYIVLWGFIIGFFLPIPGWLAHRYFPGRGLDKINTPMILVGLTLVPGQASSWITVSFVLAFVSQYYLKKYHRNWFVKYNYLLSTAFDSATSLMVFFVAFALNGAANGEVHQFPIWWGNRQDAKYVDHCCMNCAT</sequence>
<feature type="transmembrane region" description="Helical" evidence="10">
    <location>
        <begin position="453"/>
        <end position="472"/>
    </location>
</feature>
<feature type="transmembrane region" description="Helical" evidence="10">
    <location>
        <begin position="108"/>
        <end position="126"/>
    </location>
</feature>
<feature type="transmembrane region" description="Helical" evidence="10">
    <location>
        <begin position="310"/>
        <end position="331"/>
    </location>
</feature>
<feature type="transmembrane region" description="Helical" evidence="10">
    <location>
        <begin position="561"/>
        <end position="580"/>
    </location>
</feature>
<feature type="compositionally biased region" description="Basic and acidic residues" evidence="9">
    <location>
        <begin position="1"/>
        <end position="28"/>
    </location>
</feature>
<proteinExistence type="inferred from homology"/>
<dbReference type="GO" id="GO:0016020">
    <property type="term" value="C:membrane"/>
    <property type="evidence" value="ECO:0007669"/>
    <property type="project" value="UniProtKB-SubCell"/>
</dbReference>
<comment type="similarity">
    <text evidence="2">Belongs to the oligopeptide OPT transporter family.</text>
</comment>
<evidence type="ECO:0000256" key="10">
    <source>
        <dbReference type="SAM" id="Phobius"/>
    </source>
</evidence>
<feature type="transmembrane region" description="Helical" evidence="10">
    <location>
        <begin position="233"/>
        <end position="251"/>
    </location>
</feature>
<feature type="transmembrane region" description="Helical" evidence="10">
    <location>
        <begin position="511"/>
        <end position="531"/>
    </location>
</feature>